<accession>A0A116L7W5</accession>
<keyword evidence="4" id="KW-0238">DNA-binding</keyword>
<comment type="caution">
    <text evidence="3">The sequence shown here is derived from an EMBL/GenBank/DDBJ whole genome shotgun (WGS) entry which is preliminary data.</text>
</comment>
<dbReference type="EMBL" id="JANJPK010000024">
    <property type="protein sequence ID" value="MCR1233141.1"/>
    <property type="molecule type" value="Genomic_DNA"/>
</dbReference>
<dbReference type="EMBL" id="FILL01000003">
    <property type="protein sequence ID" value="CYX26964.1"/>
    <property type="molecule type" value="Genomic_DNA"/>
</dbReference>
<sequence>MNFLIVNKDEISMKLFLEDIFYISSDTTKPHMLKAVTEYGIFEFYGTLKDLEDKLKLNFFRCHRKFLVNIDKIQGLNLSERLIVFSNDGVGTISFSRYKQKELNKLWRRG</sequence>
<reference evidence="4" key="2">
    <citation type="submission" date="2022-07" db="EMBL/GenBank/DDBJ databases">
        <authorList>
            <person name="Peng Z."/>
        </authorList>
    </citation>
    <scope>NUCLEOTIDE SEQUENCE</scope>
    <source>
        <strain evidence="4">2022WUSS069</strain>
    </source>
</reference>
<dbReference type="PROSITE" id="PS50930">
    <property type="entry name" value="HTH_LYTTR"/>
    <property type="match status" value="1"/>
</dbReference>
<dbReference type="RefSeq" id="WP_024407025.1">
    <property type="nucleotide sequence ID" value="NZ_CECY01000022.1"/>
</dbReference>
<dbReference type="Proteomes" id="UP000074664">
    <property type="component" value="Unassembled WGS sequence"/>
</dbReference>
<evidence type="ECO:0000313" key="5">
    <source>
        <dbReference type="Proteomes" id="UP000072353"/>
    </source>
</evidence>
<feature type="domain" description="HTH LytTR-type" evidence="1">
    <location>
        <begin position="4"/>
        <end position="109"/>
    </location>
</feature>
<dbReference type="InterPro" id="IPR046947">
    <property type="entry name" value="LytR-like"/>
</dbReference>
<organism evidence="3 5">
    <name type="scientific">Streptococcus suis</name>
    <dbReference type="NCBI Taxonomy" id="1307"/>
    <lineage>
        <taxon>Bacteria</taxon>
        <taxon>Bacillati</taxon>
        <taxon>Bacillota</taxon>
        <taxon>Bacilli</taxon>
        <taxon>Lactobacillales</taxon>
        <taxon>Streptococcaceae</taxon>
        <taxon>Streptococcus</taxon>
    </lineage>
</organism>
<gene>
    <name evidence="3" type="primary">agrA_1</name>
    <name evidence="2" type="synonym">agrA_3</name>
    <name evidence="2" type="ORF">ERS132392_01165</name>
    <name evidence="3" type="ORF">ERS132521_00404</name>
    <name evidence="4" type="ORF">NQD44_08490</name>
</gene>
<dbReference type="Pfam" id="PF04397">
    <property type="entry name" value="LytTR"/>
    <property type="match status" value="1"/>
</dbReference>
<evidence type="ECO:0000313" key="6">
    <source>
        <dbReference type="Proteomes" id="UP000074664"/>
    </source>
</evidence>
<dbReference type="Proteomes" id="UP000072353">
    <property type="component" value="Unassembled WGS sequence"/>
</dbReference>
<dbReference type="Proteomes" id="UP001206089">
    <property type="component" value="Unassembled WGS sequence"/>
</dbReference>
<evidence type="ECO:0000259" key="1">
    <source>
        <dbReference type="PROSITE" id="PS50930"/>
    </source>
</evidence>
<dbReference type="AlphaFoldDB" id="A0A116L7W5"/>
<dbReference type="Gene3D" id="2.40.50.1020">
    <property type="entry name" value="LytTr DNA-binding domain"/>
    <property type="match status" value="1"/>
</dbReference>
<dbReference type="PANTHER" id="PTHR37299:SF1">
    <property type="entry name" value="STAGE 0 SPORULATION PROTEIN A HOMOLOG"/>
    <property type="match status" value="1"/>
</dbReference>
<reference evidence="5 6" key="1">
    <citation type="submission" date="2016-02" db="EMBL/GenBank/DDBJ databases">
        <authorList>
            <consortium name="Pathogen Informatics"/>
        </authorList>
    </citation>
    <scope>NUCLEOTIDE SEQUENCE [LARGE SCALE GENOMIC DNA]</scope>
    <source>
        <strain evidence="2 6">LSS30</strain>
        <strain evidence="3 5">SS975</strain>
    </source>
</reference>
<dbReference type="PANTHER" id="PTHR37299">
    <property type="entry name" value="TRANSCRIPTIONAL REGULATOR-RELATED"/>
    <property type="match status" value="1"/>
</dbReference>
<protein>
    <submittedName>
        <fullName evidence="4">LytTR family transcriptional regulator DNA-binding domain-containing protein</fullName>
    </submittedName>
    <submittedName>
        <fullName evidence="3">Regulatory protein</fullName>
    </submittedName>
</protein>
<evidence type="ECO:0000313" key="3">
    <source>
        <dbReference type="EMBL" id="CYX26964.1"/>
    </source>
</evidence>
<dbReference type="EMBL" id="FIGH01000004">
    <property type="protein sequence ID" value="CYU55192.1"/>
    <property type="molecule type" value="Genomic_DNA"/>
</dbReference>
<dbReference type="SMART" id="SM00850">
    <property type="entry name" value="LytTR"/>
    <property type="match status" value="1"/>
</dbReference>
<name>A0A116L7W5_STRSU</name>
<evidence type="ECO:0000313" key="4">
    <source>
        <dbReference type="EMBL" id="MCR1233141.1"/>
    </source>
</evidence>
<proteinExistence type="predicted"/>
<dbReference type="InterPro" id="IPR007492">
    <property type="entry name" value="LytTR_DNA-bd_dom"/>
</dbReference>
<evidence type="ECO:0000313" key="2">
    <source>
        <dbReference type="EMBL" id="CYU55192.1"/>
    </source>
</evidence>
<dbReference type="GO" id="GO:0003677">
    <property type="term" value="F:DNA binding"/>
    <property type="evidence" value="ECO:0007669"/>
    <property type="project" value="UniProtKB-KW"/>
</dbReference>
<dbReference type="GO" id="GO:0000156">
    <property type="term" value="F:phosphorelay response regulator activity"/>
    <property type="evidence" value="ECO:0007669"/>
    <property type="project" value="InterPro"/>
</dbReference>